<comment type="subcellular location">
    <subcellularLocation>
        <location evidence="1 9">Secreted</location>
    </subcellularLocation>
</comment>
<evidence type="ECO:0000256" key="4">
    <source>
        <dbReference type="ARBA" id="ARBA00022656"/>
    </source>
</evidence>
<reference evidence="11" key="1">
    <citation type="submission" date="2004-04" db="EMBL/GenBank/DDBJ databases">
        <authorList>
            <person name="Han Y.H."/>
            <person name="Wang Q."/>
            <person name="Jiang H."/>
            <person name="Chen J.S."/>
            <person name="Qi C.W."/>
        </authorList>
    </citation>
    <scope>NUCLEOTIDE SEQUENCE</scope>
</reference>
<evidence type="ECO:0000256" key="2">
    <source>
        <dbReference type="ARBA" id="ARBA00006077"/>
    </source>
</evidence>
<keyword evidence="4 9" id="KW-0800">Toxin</keyword>
<proteinExistence type="evidence at transcript level"/>
<evidence type="ECO:0000256" key="10">
    <source>
        <dbReference type="SAM" id="SignalP"/>
    </source>
</evidence>
<dbReference type="EMBL" id="AY588973">
    <property type="protein sequence ID" value="AAS99933.1"/>
    <property type="molecule type" value="mRNA"/>
</dbReference>
<dbReference type="Pfam" id="PF07365">
    <property type="entry name" value="Toxin_8"/>
    <property type="match status" value="1"/>
</dbReference>
<dbReference type="GO" id="GO:0030550">
    <property type="term" value="F:acetylcholine receptor inhibitor activity"/>
    <property type="evidence" value="ECO:0007669"/>
    <property type="project" value="UniProtKB-KW"/>
</dbReference>
<sequence length="66" mass="6905">MGMRMMFTVFLLVVLATTVTSDRVSNGRKAAAKLKAPALMELSVRQGCCSDPACAVSNPDICGGGR</sequence>
<evidence type="ECO:0000256" key="8">
    <source>
        <dbReference type="ARBA" id="ARBA00023327"/>
    </source>
</evidence>
<keyword evidence="10" id="KW-0732">Signal</keyword>
<keyword evidence="6 9" id="KW-0008">Acetylcholine receptor inhibiting toxin</keyword>
<evidence type="ECO:0000256" key="1">
    <source>
        <dbReference type="ARBA" id="ARBA00004613"/>
    </source>
</evidence>
<feature type="signal peptide" evidence="10">
    <location>
        <begin position="1"/>
        <end position="21"/>
    </location>
</feature>
<keyword evidence="8 9" id="KW-0629">Postsynaptic neurotoxin</keyword>
<evidence type="ECO:0000256" key="6">
    <source>
        <dbReference type="ARBA" id="ARBA00022945"/>
    </source>
</evidence>
<keyword evidence="7" id="KW-1015">Disulfide bond</keyword>
<dbReference type="GO" id="GO:0090729">
    <property type="term" value="F:toxin activity"/>
    <property type="evidence" value="ECO:0007669"/>
    <property type="project" value="UniProtKB-KW"/>
</dbReference>
<dbReference type="GO" id="GO:0005576">
    <property type="term" value="C:extracellular region"/>
    <property type="evidence" value="ECO:0007669"/>
    <property type="project" value="UniProtKB-SubCell"/>
</dbReference>
<dbReference type="AlphaFoldDB" id="Q6PPB2"/>
<evidence type="ECO:0000256" key="7">
    <source>
        <dbReference type="ARBA" id="ARBA00023157"/>
    </source>
</evidence>
<dbReference type="PROSITE" id="PS60014">
    <property type="entry name" value="ALPHA_CONOTOXIN"/>
    <property type="match status" value="1"/>
</dbReference>
<evidence type="ECO:0000256" key="3">
    <source>
        <dbReference type="ARBA" id="ARBA00022525"/>
    </source>
</evidence>
<protein>
    <recommendedName>
        <fullName evidence="9">Alpha-conotoxin-like</fullName>
    </recommendedName>
</protein>
<dbReference type="GO" id="GO:0035792">
    <property type="term" value="C:host cell postsynaptic membrane"/>
    <property type="evidence" value="ECO:0007669"/>
    <property type="project" value="UniProtKB-KW"/>
</dbReference>
<evidence type="ECO:0000256" key="9">
    <source>
        <dbReference type="RuleBase" id="RU004345"/>
    </source>
</evidence>
<feature type="chain" id="PRO_5004278073" description="Alpha-conotoxin-like" evidence="10">
    <location>
        <begin position="22"/>
        <end position="66"/>
    </location>
</feature>
<comment type="function">
    <text evidence="9">Alpha-conotoxins act on postsynaptic membranes, they bind to the nicotinic acetylcholine receptors (nAChR) and thus inhibit them.</text>
</comment>
<dbReference type="InterPro" id="IPR009958">
    <property type="entry name" value="Conotoxin_a-typ"/>
</dbReference>
<keyword evidence="3" id="KW-0964">Secreted</keyword>
<evidence type="ECO:0000256" key="5">
    <source>
        <dbReference type="ARBA" id="ARBA00022699"/>
    </source>
</evidence>
<dbReference type="ConoServer" id="125">
    <property type="toxin name" value="Qc1.4 precursor"/>
</dbReference>
<accession>Q6PPB2</accession>
<comment type="similarity">
    <text evidence="2 9">Belongs to the conotoxin A superfamily.</text>
</comment>
<name>Q6PPB2_CONQU</name>
<keyword evidence="5 9" id="KW-0528">Neurotoxin</keyword>
<organism evidence="11">
    <name type="scientific">Conus quercinus</name>
    <name type="common">Oak cone</name>
    <dbReference type="NCBI Taxonomy" id="101313"/>
    <lineage>
        <taxon>Eukaryota</taxon>
        <taxon>Metazoa</taxon>
        <taxon>Spiralia</taxon>
        <taxon>Lophotrochozoa</taxon>
        <taxon>Mollusca</taxon>
        <taxon>Gastropoda</taxon>
        <taxon>Caenogastropoda</taxon>
        <taxon>Neogastropoda</taxon>
        <taxon>Conoidea</taxon>
        <taxon>Conidae</taxon>
        <taxon>Conus</taxon>
        <taxon>Lividoconus</taxon>
    </lineage>
</organism>
<evidence type="ECO:0000313" key="11">
    <source>
        <dbReference type="EMBL" id="AAS99933.1"/>
    </source>
</evidence>
<dbReference type="InterPro" id="IPR018072">
    <property type="entry name" value="Conotoxin_a-typ_CS"/>
</dbReference>